<dbReference type="InterPro" id="IPR012106">
    <property type="entry name" value="Phage_Mu_Gp1"/>
</dbReference>
<sequence length="390" mass="40723">MSWQAASSRLAVLRKSLWLFLRGAPGHSCPMTKRTQNLFPGLVAAHAVMLGEADAALPAEGTPGRWIMLLPVGSFSGRDGRGPYSTNGLEGMRQVIAATQQRAGSTELVVDYDHQTQFAAVPGVGGKAPAAGWIKQLDARSDGLYGLVEWTDKAAQAIRASEYRYISPVYQHDKSGQVLRLISAGLTNVPNLDLAAVAASAQQNCAQPNQEHDMKKIAAALGLSEDADENAILTAINSVLTGNAAIAAAAGLLATAKPAEIVTAINSARADVDPTKFVPIEQVTALQTGLKALQTKIEGEEAETAVNRAISEGRLAPALKAWGLDLHKKDAAAFKAFADASPVLTATQRAGAVPPGAQADADLTTEDLAVMSQMGLSKEAFLKAKKGGDA</sequence>
<evidence type="ECO:0008006" key="3">
    <source>
        <dbReference type="Google" id="ProtNLM"/>
    </source>
</evidence>
<comment type="caution">
    <text evidence="1">The sequence shown here is derived from an EMBL/GenBank/DDBJ whole genome shotgun (WGS) entry which is preliminary data.</text>
</comment>
<proteinExistence type="predicted"/>
<dbReference type="PIRSF" id="PIRSF016624">
    <property type="entry name" value="Mu_prophg_I"/>
    <property type="match status" value="1"/>
</dbReference>
<dbReference type="Pfam" id="PF10123">
    <property type="entry name" value="Mu-like_Pro"/>
    <property type="match status" value="1"/>
</dbReference>
<evidence type="ECO:0000313" key="2">
    <source>
        <dbReference type="Proteomes" id="UP000477951"/>
    </source>
</evidence>
<dbReference type="Proteomes" id="UP000477951">
    <property type="component" value="Unassembled WGS sequence"/>
</dbReference>
<accession>A0A6L6VCE3</accession>
<protein>
    <recommendedName>
        <fullName evidence="3">Mu-like prophage I protein</fullName>
    </recommendedName>
</protein>
<name>A0A6L6VCE3_AGRVI</name>
<organism evidence="1 2">
    <name type="scientific">Agrobacterium vitis</name>
    <name type="common">Rhizobium vitis</name>
    <dbReference type="NCBI Taxonomy" id="373"/>
    <lineage>
        <taxon>Bacteria</taxon>
        <taxon>Pseudomonadati</taxon>
        <taxon>Pseudomonadota</taxon>
        <taxon>Alphaproteobacteria</taxon>
        <taxon>Hyphomicrobiales</taxon>
        <taxon>Rhizobiaceae</taxon>
        <taxon>Rhizobium/Agrobacterium group</taxon>
        <taxon>Agrobacterium</taxon>
    </lineage>
</organism>
<evidence type="ECO:0000313" key="1">
    <source>
        <dbReference type="EMBL" id="MUZ73346.1"/>
    </source>
</evidence>
<gene>
    <name evidence="1" type="ORF">GOZ90_11700</name>
</gene>
<dbReference type="EMBL" id="WPHR01000007">
    <property type="protein sequence ID" value="MUZ73346.1"/>
    <property type="molecule type" value="Genomic_DNA"/>
</dbReference>
<dbReference type="AlphaFoldDB" id="A0A6L6VCE3"/>
<reference evidence="1 2" key="1">
    <citation type="submission" date="2019-12" db="EMBL/GenBank/DDBJ databases">
        <title>Whole-genome sequencing of Allorhizobium vitis.</title>
        <authorList>
            <person name="Gan H.M."/>
            <person name="Szegedi E."/>
            <person name="Burr T."/>
            <person name="Savka M.A."/>
        </authorList>
    </citation>
    <scope>NUCLEOTIDE SEQUENCE [LARGE SCALE GENOMIC DNA]</scope>
    <source>
        <strain evidence="1 2">CG516</strain>
    </source>
</reference>